<protein>
    <submittedName>
        <fullName evidence="2">Uncharacterized protein</fullName>
    </submittedName>
</protein>
<reference evidence="2 3" key="1">
    <citation type="submission" date="2015-10" db="EMBL/GenBank/DDBJ databases">
        <title>Draft genome sequence of Streptomyces corchorusii DSM 40340, type strain for the species Streptomyces corchorusii.</title>
        <authorList>
            <person name="Ruckert C."/>
            <person name="Winkler A."/>
            <person name="Kalinowski J."/>
            <person name="Kampfer P."/>
            <person name="Glaeser S."/>
        </authorList>
    </citation>
    <scope>NUCLEOTIDE SEQUENCE [LARGE SCALE GENOMIC DNA]</scope>
    <source>
        <strain evidence="2 3">DSM 40340</strain>
    </source>
</reference>
<feature type="region of interest" description="Disordered" evidence="1">
    <location>
        <begin position="32"/>
        <end position="59"/>
    </location>
</feature>
<gene>
    <name evidence="2" type="ORF">AQJ11_41290</name>
</gene>
<sequence length="59" mass="6578">MSPQPQERRFHFCLGRQSGDCRQLLSYEGGIAETHPGLDDQSPLGMSTPDELTDVTSER</sequence>
<accession>A0A101PQX4</accession>
<proteinExistence type="predicted"/>
<organism evidence="2 3">
    <name type="scientific">Streptomyces corchorusii</name>
    <name type="common">Streptomyces chibaensis</name>
    <dbReference type="NCBI Taxonomy" id="1903"/>
    <lineage>
        <taxon>Bacteria</taxon>
        <taxon>Bacillati</taxon>
        <taxon>Actinomycetota</taxon>
        <taxon>Actinomycetes</taxon>
        <taxon>Kitasatosporales</taxon>
        <taxon>Streptomycetaceae</taxon>
        <taxon>Streptomyces</taxon>
    </lineage>
</organism>
<evidence type="ECO:0000313" key="3">
    <source>
        <dbReference type="Proteomes" id="UP000053398"/>
    </source>
</evidence>
<dbReference type="Proteomes" id="UP000053398">
    <property type="component" value="Unassembled WGS sequence"/>
</dbReference>
<comment type="caution">
    <text evidence="2">The sequence shown here is derived from an EMBL/GenBank/DDBJ whole genome shotgun (WGS) entry which is preliminary data.</text>
</comment>
<evidence type="ECO:0000256" key="1">
    <source>
        <dbReference type="SAM" id="MobiDB-lite"/>
    </source>
</evidence>
<name>A0A101PQX4_STRCK</name>
<keyword evidence="3" id="KW-1185">Reference proteome</keyword>
<dbReference type="AlphaFoldDB" id="A0A101PQX4"/>
<dbReference type="EMBL" id="LMWP01000064">
    <property type="protein sequence ID" value="KUN16030.1"/>
    <property type="molecule type" value="Genomic_DNA"/>
</dbReference>
<dbReference type="RefSeq" id="WP_059266859.1">
    <property type="nucleotide sequence ID" value="NZ_KQ948376.1"/>
</dbReference>
<evidence type="ECO:0000313" key="2">
    <source>
        <dbReference type="EMBL" id="KUN16030.1"/>
    </source>
</evidence>